<reference evidence="1 2" key="1">
    <citation type="journal article" date="2020" name="Microorganisms">
        <title>Reliable Identification of Environmental Pseudomonas Isolates Using the rpoD Gene.</title>
        <authorList>
            <consortium name="The Broad Institute Genome Sequencing Platform"/>
            <person name="Girard L."/>
            <person name="Lood C."/>
            <person name="Rokni-Zadeh H."/>
            <person name="van Noort V."/>
            <person name="Lavigne R."/>
            <person name="De Mot R."/>
        </authorList>
    </citation>
    <scope>NUCLEOTIDE SEQUENCE [LARGE SCALE GENOMIC DNA]</scope>
    <source>
        <strain evidence="1 2">RW8P3</strain>
    </source>
</reference>
<organism evidence="1 2">
    <name type="scientific">Pseudomonas vanderleydeniana</name>
    <dbReference type="NCBI Taxonomy" id="2745495"/>
    <lineage>
        <taxon>Bacteria</taxon>
        <taxon>Pseudomonadati</taxon>
        <taxon>Pseudomonadota</taxon>
        <taxon>Gammaproteobacteria</taxon>
        <taxon>Pseudomonadales</taxon>
        <taxon>Pseudomonadaceae</taxon>
        <taxon>Pseudomonas</taxon>
    </lineage>
</organism>
<evidence type="ECO:0000313" key="1">
    <source>
        <dbReference type="EMBL" id="QXI28584.1"/>
    </source>
</evidence>
<dbReference type="AlphaFoldDB" id="A0A9E6PL37"/>
<dbReference type="KEGG" id="pvw:HU752_001090"/>
<protein>
    <submittedName>
        <fullName evidence="1">Uncharacterized protein</fullName>
    </submittedName>
</protein>
<proteinExistence type="predicted"/>
<evidence type="ECO:0000313" key="2">
    <source>
        <dbReference type="Proteomes" id="UP000634530"/>
    </source>
</evidence>
<dbReference type="EMBL" id="CP077093">
    <property type="protein sequence ID" value="QXI28584.1"/>
    <property type="molecule type" value="Genomic_DNA"/>
</dbReference>
<sequence>MKLNVVFTNAVNLNVLQQVIGASGINTSISIEGAHAVNINTLLAAMVSAGNSKLLDVGFNGAGLTSNNLQQAVAAAGTNVEISINTAQAVNLNVLEEVISAAGNSKRLSAIFNGAQLTGRNLERAVELAGEQVRIGVNTAQAVNISALLSLLNTAGDIKNFFATFNGAQLTGNQLQLAVESSGIRTRISTNTAQAINIGYLLSVIQAAGNSKQFSAEFNGAQLTSDYLQQAVAAAGSLVRVHVNTAQAVNINTLLSILQISGHNKFFSADFNGAQLTSNHLQQAVEASGANTAISVNSAEHANITSLLAAITAAGNTRNFSATFDGTRLSGSSLQQAVSASGTNSSVTLTSAESASLTTLLQIISSAG</sequence>
<accession>A0A9E6PL37</accession>
<keyword evidence="2" id="KW-1185">Reference proteome</keyword>
<dbReference type="Proteomes" id="UP000634530">
    <property type="component" value="Chromosome"/>
</dbReference>
<name>A0A9E6PL37_9PSED</name>
<gene>
    <name evidence="1" type="ORF">HU752_001090</name>
</gene>
<reference evidence="1 2" key="2">
    <citation type="journal article" date="2021" name="Microorganisms">
        <title>The Ever-Expanding Pseudomonas Genus: Description of 43 New Species and Partition of the Pseudomonas putida Group.</title>
        <authorList>
            <person name="Girard L."/>
            <person name="Lood C."/>
            <person name="Hofte M."/>
            <person name="Vandamme P."/>
            <person name="Rokni-Zadeh H."/>
            <person name="van Noort V."/>
            <person name="Lavigne R."/>
            <person name="De Mot R."/>
        </authorList>
    </citation>
    <scope>NUCLEOTIDE SEQUENCE [LARGE SCALE GENOMIC DNA]</scope>
    <source>
        <strain evidence="1 2">RW8P3</strain>
    </source>
</reference>
<dbReference type="RefSeq" id="WP_186686535.1">
    <property type="nucleotide sequence ID" value="NZ_CP077093.1"/>
</dbReference>